<evidence type="ECO:0000313" key="1">
    <source>
        <dbReference type="EMBL" id="WAZ21807.1"/>
    </source>
</evidence>
<protein>
    <submittedName>
        <fullName evidence="1">Uncharacterized protein</fullName>
    </submittedName>
</protein>
<dbReference type="RefSeq" id="WP_269659445.1">
    <property type="nucleotide sequence ID" value="NZ_CP114413.1"/>
</dbReference>
<organism evidence="1 2">
    <name type="scientific">Streptomyces cinnabarinus</name>
    <dbReference type="NCBI Taxonomy" id="67287"/>
    <lineage>
        <taxon>Bacteria</taxon>
        <taxon>Bacillati</taxon>
        <taxon>Actinomycetota</taxon>
        <taxon>Actinomycetes</taxon>
        <taxon>Kitasatosporales</taxon>
        <taxon>Streptomycetaceae</taxon>
        <taxon>Streptomyces</taxon>
    </lineage>
</organism>
<evidence type="ECO:0000313" key="2">
    <source>
        <dbReference type="Proteomes" id="UP001164439"/>
    </source>
</evidence>
<accession>A0ABY7KEM7</accession>
<dbReference type="Proteomes" id="UP001164439">
    <property type="component" value="Chromosome"/>
</dbReference>
<dbReference type="EMBL" id="CP114413">
    <property type="protein sequence ID" value="WAZ21807.1"/>
    <property type="molecule type" value="Genomic_DNA"/>
</dbReference>
<keyword evidence="2" id="KW-1185">Reference proteome</keyword>
<sequence length="557" mass="60047">MQLKTEGFPALVVAAARRARDAVLVADAVGIAVTLDGKVPEEVGRKAISLPEQILLDSAVCSGAALDPSAAEGDLLVLSETGRLRVLPGRRPAPAVPGHVLGAVKWPGQEGAVTRLRELAEEVQRRQYGDIARWLAGRPRAEVVARLDAITHALVHMAPVRLYVGDRTFGNLADPANLPGRSLAAGAEESVLTRLAATEVTAWAPEEATFVVCMDALISSGTPVRAEEFNGAQLDPEALAEFLLERAAAYGTPPPERGALGTAEWLELLAGVCARGRAAVVDGGATLYRRINGVTLHKRELIMDAPIGWADVPGPVVELLGRYADTALTHDTDRDTATRAVAGIPAALLGRPAPHGFSSAYEAFLHELFTALAEALDCDVVMGRGPRRLDGLGLETATRDCYCAVAPSRRFDEAFGADRAGLSRALSAYSARMRYNTWHYLPHTMSWTDRRPGRDDWYFAPVMPDITNWSDRHHTGHVAFGVRHALRVPLGIELAGAYRPGLYDLRLLRTADPEFELADLRAAVAVGRELETLHQAAAGTGLSVRDFDNTWYRTFHG</sequence>
<proteinExistence type="predicted"/>
<reference evidence="1" key="1">
    <citation type="submission" date="2022-12" db="EMBL/GenBank/DDBJ databases">
        <authorList>
            <person name="Ruckert C."/>
            <person name="Busche T."/>
            <person name="Kalinowski J."/>
            <person name="Wittmann C."/>
        </authorList>
    </citation>
    <scope>NUCLEOTIDE SEQUENCE</scope>
    <source>
        <strain evidence="1">DSM 40467</strain>
    </source>
</reference>
<name>A0ABY7KEM7_9ACTN</name>
<gene>
    <name evidence="1" type="ORF">STRCI_003006</name>
</gene>